<dbReference type="STRING" id="633194.SAMN05421759_102242"/>
<dbReference type="AlphaFoldDB" id="A0A1N7L0N4"/>
<keyword evidence="1" id="KW-0472">Membrane</keyword>
<keyword evidence="3" id="KW-1185">Reference proteome</keyword>
<protein>
    <recommendedName>
        <fullName evidence="4">DoxX-like family protein</fullName>
    </recommendedName>
</protein>
<gene>
    <name evidence="2" type="ORF">SAMN05421759_102242</name>
</gene>
<reference evidence="3" key="1">
    <citation type="submission" date="2017-01" db="EMBL/GenBank/DDBJ databases">
        <authorList>
            <person name="Varghese N."/>
            <person name="Submissions S."/>
        </authorList>
    </citation>
    <scope>NUCLEOTIDE SEQUENCE [LARGE SCALE GENOMIC DNA]</scope>
    <source>
        <strain evidence="3">DSM 29430</strain>
    </source>
</reference>
<sequence length="133" mass="14379">MHDLAARRSALSFLWLSVALNIAFADILGLFTPGVLGQVMDGVIEGVALSERLMLVAAVFIEVPVAMIVAMQVMPRRAWRPVNSAAAVVTALFVLGGGSLKPHYVFFATCEILALCAIVWLVWRSPAAEPERM</sequence>
<dbReference type="Pfam" id="PF19851">
    <property type="entry name" value="DUF6326"/>
    <property type="match status" value="1"/>
</dbReference>
<organism evidence="2 3">
    <name type="scientific">Roseivivax lentus</name>
    <dbReference type="NCBI Taxonomy" id="633194"/>
    <lineage>
        <taxon>Bacteria</taxon>
        <taxon>Pseudomonadati</taxon>
        <taxon>Pseudomonadota</taxon>
        <taxon>Alphaproteobacteria</taxon>
        <taxon>Rhodobacterales</taxon>
        <taxon>Roseobacteraceae</taxon>
        <taxon>Roseivivax</taxon>
    </lineage>
</organism>
<keyword evidence="1" id="KW-1133">Transmembrane helix</keyword>
<accession>A0A1N7L0N4</accession>
<dbReference type="OrthoDB" id="1551186at2"/>
<dbReference type="Proteomes" id="UP000186684">
    <property type="component" value="Unassembled WGS sequence"/>
</dbReference>
<evidence type="ECO:0000313" key="2">
    <source>
        <dbReference type="EMBL" id="SIS67230.1"/>
    </source>
</evidence>
<dbReference type="InterPro" id="IPR046289">
    <property type="entry name" value="DUF6326"/>
</dbReference>
<feature type="transmembrane region" description="Helical" evidence="1">
    <location>
        <begin position="49"/>
        <end position="70"/>
    </location>
</feature>
<dbReference type="EMBL" id="FTOQ01000002">
    <property type="protein sequence ID" value="SIS67230.1"/>
    <property type="molecule type" value="Genomic_DNA"/>
</dbReference>
<feature type="transmembrane region" description="Helical" evidence="1">
    <location>
        <begin position="104"/>
        <end position="123"/>
    </location>
</feature>
<name>A0A1N7L0N4_9RHOB</name>
<evidence type="ECO:0000313" key="3">
    <source>
        <dbReference type="Proteomes" id="UP000186684"/>
    </source>
</evidence>
<evidence type="ECO:0008006" key="4">
    <source>
        <dbReference type="Google" id="ProtNLM"/>
    </source>
</evidence>
<evidence type="ECO:0000256" key="1">
    <source>
        <dbReference type="SAM" id="Phobius"/>
    </source>
</evidence>
<feature type="transmembrane region" description="Helical" evidence="1">
    <location>
        <begin position="82"/>
        <end position="98"/>
    </location>
</feature>
<keyword evidence="1" id="KW-0812">Transmembrane</keyword>
<dbReference type="RefSeq" id="WP_076445569.1">
    <property type="nucleotide sequence ID" value="NZ_FTOQ01000002.1"/>
</dbReference>
<proteinExistence type="predicted"/>